<accession>A0A6H2C3U9</accession>
<dbReference type="PANTHER" id="PTHR21198">
    <property type="entry name" value="GLUTAMATE RACEMASE"/>
    <property type="match status" value="1"/>
</dbReference>
<evidence type="ECO:0000256" key="1">
    <source>
        <dbReference type="ARBA" id="ARBA00007847"/>
    </source>
</evidence>
<dbReference type="InterPro" id="IPR004380">
    <property type="entry name" value="Asp_race"/>
</dbReference>
<evidence type="ECO:0000313" key="3">
    <source>
        <dbReference type="EMBL" id="QJB46197.1"/>
    </source>
</evidence>
<sequence length="249" mass="28474">MDKILGILGGMGPLASAEFVKTIYEYNIAGDKEQTAPRIMLNSNPSIPDRTSFLLKGNYDLLLRNLIESAHQLSDLQVSKIVICCFTSHYLLPYLPSNIREKIISLVDVCLQEVWSCKGRHLLLCTNGTYQLKIFQSSELWQMTADNIIIPDEQDQNAIHNMIYQIKVNKQSFDSATIFLKTLMNKYHVNSLISGCTEIHLLNRYIHSQNHQNQEYFDHSIFLDPLMIIATRLEKFLGENSFNLTTISA</sequence>
<dbReference type="InterPro" id="IPR015942">
    <property type="entry name" value="Asp/Glu/hydantoin_racemase"/>
</dbReference>
<comment type="similarity">
    <text evidence="1">Belongs to the aspartate/glutamate racemases family.</text>
</comment>
<proteinExistence type="inferred from homology"/>
<name>A0A6H2C3U9_DOLFA</name>
<dbReference type="EMBL" id="CP051206">
    <property type="protein sequence ID" value="QJB46197.1"/>
    <property type="molecule type" value="Genomic_DNA"/>
</dbReference>
<dbReference type="NCBIfam" id="TIGR00035">
    <property type="entry name" value="asp_race"/>
    <property type="match status" value="1"/>
</dbReference>
<dbReference type="AlphaFoldDB" id="A0A6H2C3U9"/>
<gene>
    <name evidence="3" type="ORF">HGD76_20470</name>
</gene>
<dbReference type="Gene3D" id="3.40.50.1860">
    <property type="match status" value="2"/>
</dbReference>
<dbReference type="Proteomes" id="UP000502433">
    <property type="component" value="Chromosome"/>
</dbReference>
<dbReference type="Pfam" id="PF01177">
    <property type="entry name" value="Asp_Glu_race"/>
    <property type="match status" value="1"/>
</dbReference>
<reference evidence="3 4" key="2">
    <citation type="submission" date="2020-04" db="EMBL/GenBank/DDBJ databases">
        <authorList>
            <person name="Fomenkov A."/>
            <person name="Anton B.P."/>
            <person name="Roberts R.J."/>
        </authorList>
    </citation>
    <scope>NUCLEOTIDE SEQUENCE [LARGE SCALE GENOMIC DNA]</scope>
    <source>
        <strain evidence="3 4">CCAP 1403/13f</strain>
    </source>
</reference>
<evidence type="ECO:0000313" key="4">
    <source>
        <dbReference type="Proteomes" id="UP000502433"/>
    </source>
</evidence>
<dbReference type="RefSeq" id="WP_168696857.1">
    <property type="nucleotide sequence ID" value="NZ_CP051206.1"/>
</dbReference>
<dbReference type="KEGG" id="dfs:HGD76_20470"/>
<dbReference type="GO" id="GO:0047661">
    <property type="term" value="F:amino-acid racemase activity"/>
    <property type="evidence" value="ECO:0007669"/>
    <property type="project" value="InterPro"/>
</dbReference>
<protein>
    <submittedName>
        <fullName evidence="3">Aspartate/glutamate racemase family protein</fullName>
    </submittedName>
</protein>
<dbReference type="SUPFAM" id="SSF53681">
    <property type="entry name" value="Aspartate/glutamate racemase"/>
    <property type="match status" value="2"/>
</dbReference>
<evidence type="ECO:0000256" key="2">
    <source>
        <dbReference type="ARBA" id="ARBA00023235"/>
    </source>
</evidence>
<reference evidence="3 4" key="1">
    <citation type="submission" date="2020-04" db="EMBL/GenBank/DDBJ databases">
        <title>Genome-Wide Identification of 5-Methylcytosine Sites in Bacterial Genomes By High-Throughput Sequencing of MspJI Restriction Fragments.</title>
        <authorList>
            <person name="Wu V."/>
        </authorList>
    </citation>
    <scope>NUCLEOTIDE SEQUENCE [LARGE SCALE GENOMIC DNA]</scope>
    <source>
        <strain evidence="3 4">CCAP 1403/13f</strain>
    </source>
</reference>
<keyword evidence="2" id="KW-0413">Isomerase</keyword>
<dbReference type="PANTHER" id="PTHR21198:SF7">
    <property type="entry name" value="ASPARTATE-GLUTAMATE RACEMASE FAMILY"/>
    <property type="match status" value="1"/>
</dbReference>
<dbReference type="InterPro" id="IPR001920">
    <property type="entry name" value="Asp/Glu_race"/>
</dbReference>
<organism evidence="3 4">
    <name type="scientific">Dolichospermum flos-aquae CCAP 1403/13F</name>
    <dbReference type="NCBI Taxonomy" id="315271"/>
    <lineage>
        <taxon>Bacteria</taxon>
        <taxon>Bacillati</taxon>
        <taxon>Cyanobacteriota</taxon>
        <taxon>Cyanophyceae</taxon>
        <taxon>Nostocales</taxon>
        <taxon>Aphanizomenonaceae</taxon>
        <taxon>Dolichospermum</taxon>
    </lineage>
</organism>